<dbReference type="GO" id="GO:0003950">
    <property type="term" value="F:NAD+ poly-ADP-ribosyltransferase activity"/>
    <property type="evidence" value="ECO:0007669"/>
    <property type="project" value="UniProtKB-UniRule"/>
</dbReference>
<keyword evidence="1" id="KW-0808">Transferase</keyword>
<accession>A0A812S8K0</accession>
<dbReference type="Pfam" id="PF00644">
    <property type="entry name" value="PARP"/>
    <property type="match status" value="1"/>
</dbReference>
<dbReference type="InterPro" id="IPR051712">
    <property type="entry name" value="ARTD-AVP"/>
</dbReference>
<protein>
    <recommendedName>
        <fullName evidence="1">Poly [ADP-ribose] polymerase</fullName>
        <shortName evidence="1">PARP</shortName>
        <ecNumber evidence="1">2.4.2.-</ecNumber>
    </recommendedName>
</protein>
<dbReference type="EC" id="2.4.2.-" evidence="1"/>
<proteinExistence type="predicted"/>
<evidence type="ECO:0000256" key="1">
    <source>
        <dbReference type="RuleBase" id="RU362114"/>
    </source>
</evidence>
<feature type="domain" description="PARP catalytic" evidence="2">
    <location>
        <begin position="1"/>
        <end position="239"/>
    </location>
</feature>
<name>A0A812S8K0_9DINO</name>
<dbReference type="InterPro" id="IPR012317">
    <property type="entry name" value="Poly(ADP-ribose)pol_cat_dom"/>
</dbReference>
<keyword evidence="1" id="KW-0328">Glycosyltransferase</keyword>
<evidence type="ECO:0000313" key="3">
    <source>
        <dbReference type="EMBL" id="CAE7468645.1"/>
    </source>
</evidence>
<dbReference type="PANTHER" id="PTHR45740">
    <property type="entry name" value="POLY [ADP-RIBOSE] POLYMERASE"/>
    <property type="match status" value="1"/>
</dbReference>
<dbReference type="GO" id="GO:0005634">
    <property type="term" value="C:nucleus"/>
    <property type="evidence" value="ECO:0007669"/>
    <property type="project" value="TreeGrafter"/>
</dbReference>
<organism evidence="3 4">
    <name type="scientific">Symbiodinium natans</name>
    <dbReference type="NCBI Taxonomy" id="878477"/>
    <lineage>
        <taxon>Eukaryota</taxon>
        <taxon>Sar</taxon>
        <taxon>Alveolata</taxon>
        <taxon>Dinophyceae</taxon>
        <taxon>Suessiales</taxon>
        <taxon>Symbiodiniaceae</taxon>
        <taxon>Symbiodinium</taxon>
    </lineage>
</organism>
<dbReference type="EMBL" id="CAJNDS010002424">
    <property type="protein sequence ID" value="CAE7468645.1"/>
    <property type="molecule type" value="Genomic_DNA"/>
</dbReference>
<comment type="caution">
    <text evidence="3">The sequence shown here is derived from an EMBL/GenBank/DDBJ whole genome shotgun (WGS) entry which is preliminary data.</text>
</comment>
<evidence type="ECO:0000259" key="2">
    <source>
        <dbReference type="PROSITE" id="PS51059"/>
    </source>
</evidence>
<dbReference type="Gene3D" id="3.90.228.10">
    <property type="match status" value="1"/>
</dbReference>
<keyword evidence="1" id="KW-0520">NAD</keyword>
<dbReference type="PROSITE" id="PS51059">
    <property type="entry name" value="PARP_CATALYTIC"/>
    <property type="match status" value="1"/>
</dbReference>
<dbReference type="OrthoDB" id="6133115at2759"/>
<gene>
    <name evidence="3" type="primary">PARP12</name>
    <name evidence="3" type="ORF">SNAT2548_LOCUS26234</name>
</gene>
<dbReference type="SUPFAM" id="SSF56399">
    <property type="entry name" value="ADP-ribosylation"/>
    <property type="match status" value="1"/>
</dbReference>
<reference evidence="3" key="1">
    <citation type="submission" date="2021-02" db="EMBL/GenBank/DDBJ databases">
        <authorList>
            <person name="Dougan E. K."/>
            <person name="Rhodes N."/>
            <person name="Thang M."/>
            <person name="Chan C."/>
        </authorList>
    </citation>
    <scope>NUCLEOTIDE SEQUENCE</scope>
</reference>
<sequence>MSSLKPLMDYAVDLLDKQVLARLTELLQGSIAHQFQHHGESAFKSGVEIARVLRVENFPLWTKYQAHLEQVKSDLSWFNIAAGSSQLSTQISDNLPAECGHLDSSVAKCMLFHGTDYESAVQIAVGGFDFRLSKPGYYGQGTYFASQACKSHQCTTKKSSLHTILLSRVILGDVAFAEAVDKDRKIPPKHPGIPRCVDTVVAKPGPMPGHHNGQQAHEEYVIFEKYQAYPECIIQYRCR</sequence>
<dbReference type="AlphaFoldDB" id="A0A812S8K0"/>
<keyword evidence="4" id="KW-1185">Reference proteome</keyword>
<evidence type="ECO:0000313" key="4">
    <source>
        <dbReference type="Proteomes" id="UP000604046"/>
    </source>
</evidence>
<dbReference type="PANTHER" id="PTHR45740:SF2">
    <property type="entry name" value="POLY [ADP-RIBOSE] POLYMERASE"/>
    <property type="match status" value="1"/>
</dbReference>
<dbReference type="GO" id="GO:1990404">
    <property type="term" value="F:NAD+-protein mono-ADP-ribosyltransferase activity"/>
    <property type="evidence" value="ECO:0007669"/>
    <property type="project" value="TreeGrafter"/>
</dbReference>
<dbReference type="Proteomes" id="UP000604046">
    <property type="component" value="Unassembled WGS sequence"/>
</dbReference>